<evidence type="ECO:0000256" key="1">
    <source>
        <dbReference type="SAM" id="Phobius"/>
    </source>
</evidence>
<dbReference type="Proteomes" id="UP001519290">
    <property type="component" value="Unassembled WGS sequence"/>
</dbReference>
<keyword evidence="1" id="KW-0472">Membrane</keyword>
<accession>A0ABS4X217</accession>
<dbReference type="EMBL" id="JAGIOD010000001">
    <property type="protein sequence ID" value="MBP2382504.1"/>
    <property type="molecule type" value="Genomic_DNA"/>
</dbReference>
<sequence>MAEVRAGPQRGGPWELWLILSFAFIAFTHTVYAWSLAAIGFYGLAAFAITTPQRHRLISHDPDKASVVLSLNQAVPCLAIGARWLAAAVDAPASAVGDTADLLHVDVDHVPSHRAMILRARGSGPRWDQRAADS</sequence>
<evidence type="ECO:0000313" key="2">
    <source>
        <dbReference type="EMBL" id="MBP2382504.1"/>
    </source>
</evidence>
<reference evidence="2 3" key="1">
    <citation type="submission" date="2021-03" db="EMBL/GenBank/DDBJ databases">
        <title>Sequencing the genomes of 1000 actinobacteria strains.</title>
        <authorList>
            <person name="Klenk H.-P."/>
        </authorList>
    </citation>
    <scope>NUCLEOTIDE SEQUENCE [LARGE SCALE GENOMIC DNA]</scope>
    <source>
        <strain evidence="2 3">DSM 14566</strain>
    </source>
</reference>
<keyword evidence="3" id="KW-1185">Reference proteome</keyword>
<organism evidence="2 3">
    <name type="scientific">Brachybacterium sacelli</name>
    <dbReference type="NCBI Taxonomy" id="173364"/>
    <lineage>
        <taxon>Bacteria</taxon>
        <taxon>Bacillati</taxon>
        <taxon>Actinomycetota</taxon>
        <taxon>Actinomycetes</taxon>
        <taxon>Micrococcales</taxon>
        <taxon>Dermabacteraceae</taxon>
        <taxon>Brachybacterium</taxon>
    </lineage>
</organism>
<gene>
    <name evidence="2" type="ORF">JOF43_002461</name>
</gene>
<keyword evidence="1" id="KW-0812">Transmembrane</keyword>
<comment type="caution">
    <text evidence="2">The sequence shown here is derived from an EMBL/GenBank/DDBJ whole genome shotgun (WGS) entry which is preliminary data.</text>
</comment>
<evidence type="ECO:0000313" key="3">
    <source>
        <dbReference type="Proteomes" id="UP001519290"/>
    </source>
</evidence>
<keyword evidence="1" id="KW-1133">Transmembrane helix</keyword>
<feature type="transmembrane region" description="Helical" evidence="1">
    <location>
        <begin position="16"/>
        <end position="49"/>
    </location>
</feature>
<protein>
    <submittedName>
        <fullName evidence="2">Uncharacterized protein</fullName>
    </submittedName>
</protein>
<proteinExistence type="predicted"/>
<name>A0ABS4X217_9MICO</name>